<sequence>MSGWSSVKKPLAGIHRRDSPQKQKNTLLLRAQGFLSLRRVSSLSCGWMDTCWVQPSSLTYCLKRCTKAKGCSFPNHTCCWTYCGDICLDNEEPFKFMLKP</sequence>
<protein>
    <recommendedName>
        <fullName evidence="3">Protein WFDC9</fullName>
    </recommendedName>
</protein>
<dbReference type="AlphaFoldDB" id="A0A8C0DFH8"/>
<name>A0A8C0DFH8_BALMU</name>
<reference evidence="2" key="1">
    <citation type="submission" date="2023-09" db="UniProtKB">
        <authorList>
            <consortium name="Ensembl"/>
        </authorList>
    </citation>
    <scope>IDENTIFICATION</scope>
</reference>
<proteinExistence type="predicted"/>
<evidence type="ECO:0000256" key="1">
    <source>
        <dbReference type="SAM" id="MobiDB-lite"/>
    </source>
</evidence>
<dbReference type="Ensembl" id="ENSBMST00010022128.1">
    <property type="protein sequence ID" value="ENSBMSP00010020037.1"/>
    <property type="gene ID" value="ENSBMSG00010014598.1"/>
</dbReference>
<feature type="region of interest" description="Disordered" evidence="1">
    <location>
        <begin position="1"/>
        <end position="24"/>
    </location>
</feature>
<evidence type="ECO:0000313" key="2">
    <source>
        <dbReference type="Ensembl" id="ENSBMSP00010020037.1"/>
    </source>
</evidence>
<evidence type="ECO:0008006" key="3">
    <source>
        <dbReference type="Google" id="ProtNLM"/>
    </source>
</evidence>
<organism evidence="2">
    <name type="scientific">Balaenoptera musculus</name>
    <name type="common">Blue whale</name>
    <dbReference type="NCBI Taxonomy" id="9771"/>
    <lineage>
        <taxon>Eukaryota</taxon>
        <taxon>Metazoa</taxon>
        <taxon>Chordata</taxon>
        <taxon>Craniata</taxon>
        <taxon>Vertebrata</taxon>
        <taxon>Euteleostomi</taxon>
        <taxon>Mammalia</taxon>
        <taxon>Eutheria</taxon>
        <taxon>Laurasiatheria</taxon>
        <taxon>Artiodactyla</taxon>
        <taxon>Whippomorpha</taxon>
        <taxon>Cetacea</taxon>
        <taxon>Mysticeti</taxon>
        <taxon>Balaenopteridae</taxon>
        <taxon>Balaenoptera</taxon>
    </lineage>
</organism>
<dbReference type="GeneTree" id="ENSGT00940000162961"/>
<accession>A0A8C0DFH8</accession>